<proteinExistence type="predicted"/>
<dbReference type="Gene3D" id="2.30.29.30">
    <property type="entry name" value="Pleckstrin-homology domain (PH domain)/Phosphotyrosine-binding domain (PTB)"/>
    <property type="match status" value="1"/>
</dbReference>
<dbReference type="SUPFAM" id="SSF50729">
    <property type="entry name" value="PH domain-like"/>
    <property type="match status" value="1"/>
</dbReference>
<keyword evidence="3 7" id="KW-1133">Transmembrane helix</keyword>
<dbReference type="OrthoDB" id="5597995at2759"/>
<dbReference type="SUPFAM" id="SSF53822">
    <property type="entry name" value="Periplasmic binding protein-like I"/>
    <property type="match status" value="1"/>
</dbReference>
<comment type="caution">
    <text evidence="9">The sequence shown here is derived from an EMBL/GenBank/DDBJ whole genome shotgun (WGS) entry which is preliminary data.</text>
</comment>
<protein>
    <submittedName>
        <fullName evidence="9">Periplasmic binding protein-like I</fullName>
    </submittedName>
</protein>
<comment type="subcellular location">
    <subcellularLocation>
        <location evidence="1">Membrane</location>
        <topology evidence="1">Multi-pass membrane protein</topology>
    </subcellularLocation>
</comment>
<dbReference type="Pfam" id="PF00003">
    <property type="entry name" value="7tm_3"/>
    <property type="match status" value="1"/>
</dbReference>
<dbReference type="EMBL" id="MCFL01000013">
    <property type="protein sequence ID" value="ORZ37351.1"/>
    <property type="molecule type" value="Genomic_DNA"/>
</dbReference>
<evidence type="ECO:0000256" key="4">
    <source>
        <dbReference type="ARBA" id="ARBA00023136"/>
    </source>
</evidence>
<dbReference type="Gene3D" id="3.40.50.2300">
    <property type="match status" value="2"/>
</dbReference>
<dbReference type="PROSITE" id="PS50259">
    <property type="entry name" value="G_PROTEIN_RECEP_F3_4"/>
    <property type="match status" value="1"/>
</dbReference>
<dbReference type="GO" id="GO:0004930">
    <property type="term" value="F:G protein-coupled receptor activity"/>
    <property type="evidence" value="ECO:0007669"/>
    <property type="project" value="InterPro"/>
</dbReference>
<feature type="transmembrane region" description="Helical" evidence="7">
    <location>
        <begin position="642"/>
        <end position="665"/>
    </location>
</feature>
<keyword evidence="4 7" id="KW-0472">Membrane</keyword>
<dbReference type="InterPro" id="IPR017978">
    <property type="entry name" value="GPCR_3_C"/>
</dbReference>
<feature type="transmembrane region" description="Helical" evidence="7">
    <location>
        <begin position="485"/>
        <end position="508"/>
    </location>
</feature>
<dbReference type="Proteomes" id="UP000193411">
    <property type="component" value="Unassembled WGS sequence"/>
</dbReference>
<evidence type="ECO:0000256" key="2">
    <source>
        <dbReference type="ARBA" id="ARBA00022692"/>
    </source>
</evidence>
<keyword evidence="5" id="KW-0325">Glycoprotein</keyword>
<feature type="transmembrane region" description="Helical" evidence="7">
    <location>
        <begin position="671"/>
        <end position="694"/>
    </location>
</feature>
<feature type="domain" description="G-protein coupled receptors family 3 profile" evidence="8">
    <location>
        <begin position="473"/>
        <end position="672"/>
    </location>
</feature>
<feature type="transmembrane region" description="Helical" evidence="7">
    <location>
        <begin position="520"/>
        <end position="539"/>
    </location>
</feature>
<dbReference type="Pfam" id="PF01094">
    <property type="entry name" value="ANF_receptor"/>
    <property type="match status" value="1"/>
</dbReference>
<accession>A0A1Y2HU98</accession>
<evidence type="ECO:0000256" key="7">
    <source>
        <dbReference type="SAM" id="Phobius"/>
    </source>
</evidence>
<evidence type="ECO:0000256" key="6">
    <source>
        <dbReference type="SAM" id="MobiDB-lite"/>
    </source>
</evidence>
<dbReference type="InterPro" id="IPR028082">
    <property type="entry name" value="Peripla_BP_I"/>
</dbReference>
<dbReference type="InterPro" id="IPR001828">
    <property type="entry name" value="ANF_lig-bd_rcpt"/>
</dbReference>
<evidence type="ECO:0000313" key="9">
    <source>
        <dbReference type="EMBL" id="ORZ37351.1"/>
    </source>
</evidence>
<evidence type="ECO:0000259" key="8">
    <source>
        <dbReference type="PROSITE" id="PS50259"/>
    </source>
</evidence>
<evidence type="ECO:0000256" key="1">
    <source>
        <dbReference type="ARBA" id="ARBA00004141"/>
    </source>
</evidence>
<name>A0A1Y2HU98_9FUNG</name>
<evidence type="ECO:0000256" key="5">
    <source>
        <dbReference type="ARBA" id="ARBA00023180"/>
    </source>
</evidence>
<organism evidence="9 10">
    <name type="scientific">Catenaria anguillulae PL171</name>
    <dbReference type="NCBI Taxonomy" id="765915"/>
    <lineage>
        <taxon>Eukaryota</taxon>
        <taxon>Fungi</taxon>
        <taxon>Fungi incertae sedis</taxon>
        <taxon>Blastocladiomycota</taxon>
        <taxon>Blastocladiomycetes</taxon>
        <taxon>Blastocladiales</taxon>
        <taxon>Catenariaceae</taxon>
        <taxon>Catenaria</taxon>
    </lineage>
</organism>
<feature type="region of interest" description="Disordered" evidence="6">
    <location>
        <begin position="854"/>
        <end position="881"/>
    </location>
</feature>
<feature type="transmembrane region" description="Helical" evidence="7">
    <location>
        <begin position="559"/>
        <end position="581"/>
    </location>
</feature>
<evidence type="ECO:0000313" key="10">
    <source>
        <dbReference type="Proteomes" id="UP000193411"/>
    </source>
</evidence>
<dbReference type="AlphaFoldDB" id="A0A1Y2HU98"/>
<keyword evidence="10" id="KW-1185">Reference proteome</keyword>
<evidence type="ECO:0000256" key="3">
    <source>
        <dbReference type="ARBA" id="ARBA00022989"/>
    </source>
</evidence>
<dbReference type="PANTHER" id="PTHR24060">
    <property type="entry name" value="METABOTROPIC GLUTAMATE RECEPTOR"/>
    <property type="match status" value="1"/>
</dbReference>
<feature type="transmembrane region" description="Helical" evidence="7">
    <location>
        <begin position="446"/>
        <end position="473"/>
    </location>
</feature>
<dbReference type="InterPro" id="IPR011993">
    <property type="entry name" value="PH-like_dom_sf"/>
</dbReference>
<gene>
    <name evidence="9" type="ORF">BCR44DRAFT_1430980</name>
</gene>
<dbReference type="InterPro" id="IPR050726">
    <property type="entry name" value="mGluR"/>
</dbReference>
<keyword evidence="2 7" id="KW-0812">Transmembrane</keyword>
<dbReference type="GO" id="GO:0016020">
    <property type="term" value="C:membrane"/>
    <property type="evidence" value="ECO:0007669"/>
    <property type="project" value="UniProtKB-SubCell"/>
</dbReference>
<sequence length="881" mass="95119">MHPTMAHRIPSPQHVRASKWRKSGRWLAVLVTMLALTTLQFYSPAHAATFNIAVMLPYLTEGLGTSVINLKKFIMANEALVQGLDAQHSFSLKYIPTNYTLIESTKAMVQAVKEHNIVGALGDWASSMTVPGALAAGAERVWMCSGAASSSQLSDKKNFGNFYRTMPSDPAQGRIFGYVIKHMGWKSVSVISSSDTYGQSVTNSFTEIAFDLGIKIAANPVFNPGQADFTVVLDAVINSGSQIVLLAALSEDSIFLIRNARARGIIGPEWVWLGPDAFSYWTDLGVTQQDIESMNGFLYIFPREQSYTALFNQSVARFNAAFPSDANLIPAYSWLFVDCLISMANGILRIVRETSAARVLAKDYTPSLQRHFLVPFEGVTGSVTFDENGDRQAVYQVFNWYNGTTTTIFNVEQDKSVTSTGVALKFFNGKSDIPSDSPKQVALVPYWTSATGVALGAVNAVIIGAIIASWAYLFKTREIPTVRSLSFPFLSLICVGCVAVLVSNMAALGQPTANSCQASLWLFVYGFELVLASSAAKAFRLWKIFENRQISAGRVDNLFLLYGVLGIMAIQTIILGVWMGIGPQQAILVSSRAFYYYRCSSVNMTTDQILSGITIAYNAILLGVCMLMAYKTRNIASNFKETSWLFYMAQNTLLSGAVVAVFAFFNLGDSFLAGFVVKQVTIIYAVTFAFAALVGRISVAVFASGGAVPKSPSLANASLMSKVEGGGPRTTASVLNMTGGVFSNPGLASSASRGDDTKSSNGVIRGTFAVKKDGSLFSTWLTSNVCIHPNEGVLTIIASKYKPELGVVLRLSSVQFDASPVGYDNCLEVVAGGKGWLVQFSSAEERDRWVSMLSSMAQSKKGTSPSSSQTSSANHVAASKK</sequence>
<dbReference type="STRING" id="765915.A0A1Y2HU98"/>
<reference evidence="9 10" key="1">
    <citation type="submission" date="2016-07" db="EMBL/GenBank/DDBJ databases">
        <title>Pervasive Adenine N6-methylation of Active Genes in Fungi.</title>
        <authorList>
            <consortium name="DOE Joint Genome Institute"/>
            <person name="Mondo S.J."/>
            <person name="Dannebaum R.O."/>
            <person name="Kuo R.C."/>
            <person name="Labutti K."/>
            <person name="Haridas S."/>
            <person name="Kuo A."/>
            <person name="Salamov A."/>
            <person name="Ahrendt S.R."/>
            <person name="Lipzen A."/>
            <person name="Sullivan W."/>
            <person name="Andreopoulos W.B."/>
            <person name="Clum A."/>
            <person name="Lindquist E."/>
            <person name="Daum C."/>
            <person name="Ramamoorthy G.K."/>
            <person name="Gryganskyi A."/>
            <person name="Culley D."/>
            <person name="Magnuson J.K."/>
            <person name="James T.Y."/>
            <person name="O'Malley M.A."/>
            <person name="Stajich J.E."/>
            <person name="Spatafora J.W."/>
            <person name="Visel A."/>
            <person name="Grigoriev I.V."/>
        </authorList>
    </citation>
    <scope>NUCLEOTIDE SEQUENCE [LARGE SCALE GENOMIC DNA]</scope>
    <source>
        <strain evidence="9 10">PL171</strain>
    </source>
</reference>
<feature type="transmembrane region" description="Helical" evidence="7">
    <location>
        <begin position="609"/>
        <end position="630"/>
    </location>
</feature>
<feature type="compositionally biased region" description="Low complexity" evidence="6">
    <location>
        <begin position="858"/>
        <end position="872"/>
    </location>
</feature>